<gene>
    <name evidence="2" type="ORF">LEMA_P048450.1</name>
</gene>
<organism evidence="3">
    <name type="scientific">Leptosphaeria maculans (strain JN3 / isolate v23.1.3 / race Av1-4-5-6-7-8)</name>
    <name type="common">Blackleg fungus</name>
    <name type="synonym">Phoma lingam</name>
    <dbReference type="NCBI Taxonomy" id="985895"/>
    <lineage>
        <taxon>Eukaryota</taxon>
        <taxon>Fungi</taxon>
        <taxon>Dikarya</taxon>
        <taxon>Ascomycota</taxon>
        <taxon>Pezizomycotina</taxon>
        <taxon>Dothideomycetes</taxon>
        <taxon>Pleosporomycetidae</taxon>
        <taxon>Pleosporales</taxon>
        <taxon>Pleosporineae</taxon>
        <taxon>Leptosphaeriaceae</taxon>
        <taxon>Plenodomus</taxon>
        <taxon>Plenodomus lingam/Leptosphaeria maculans species complex</taxon>
    </lineage>
</organism>
<dbReference type="InParanoid" id="E5R5G9"/>
<reference evidence="3" key="1">
    <citation type="journal article" date="2011" name="Nat. Commun.">
        <title>Effector diversification within compartments of the Leptosphaeria maculans genome affected by Repeat-Induced Point mutations.</title>
        <authorList>
            <person name="Rouxel T."/>
            <person name="Grandaubert J."/>
            <person name="Hane J.K."/>
            <person name="Hoede C."/>
            <person name="van de Wouw A.P."/>
            <person name="Couloux A."/>
            <person name="Dominguez V."/>
            <person name="Anthouard V."/>
            <person name="Bally P."/>
            <person name="Bourras S."/>
            <person name="Cozijnsen A.J."/>
            <person name="Ciuffetti L.M."/>
            <person name="Degrave A."/>
            <person name="Dilmaghani A."/>
            <person name="Duret L."/>
            <person name="Fudal I."/>
            <person name="Goodwin S.B."/>
            <person name="Gout L."/>
            <person name="Glaser N."/>
            <person name="Linglin J."/>
            <person name="Kema G.H.J."/>
            <person name="Lapalu N."/>
            <person name="Lawrence C.B."/>
            <person name="May K."/>
            <person name="Meyer M."/>
            <person name="Ollivier B."/>
            <person name="Poulain J."/>
            <person name="Schoch C.L."/>
            <person name="Simon A."/>
            <person name="Spatafora J.W."/>
            <person name="Stachowiak A."/>
            <person name="Turgeon B.G."/>
            <person name="Tyler B.M."/>
            <person name="Vincent D."/>
            <person name="Weissenbach J."/>
            <person name="Amselem J."/>
            <person name="Quesneville H."/>
            <person name="Oliver R.P."/>
            <person name="Wincker P."/>
            <person name="Balesdent M.-H."/>
            <person name="Howlett B.J."/>
        </authorList>
    </citation>
    <scope>NUCLEOTIDE SEQUENCE [LARGE SCALE GENOMIC DNA]</scope>
    <source>
        <strain evidence="3">JN3 / isolate v23.1.3 / race Av1-4-5-6-7-8</strain>
    </source>
</reference>
<dbReference type="EMBL" id="FP929083">
    <property type="protein sequence ID" value="CBX92139.1"/>
    <property type="molecule type" value="Genomic_DNA"/>
</dbReference>
<accession>E5R5G9</accession>
<dbReference type="AlphaFoldDB" id="E5R5G9"/>
<evidence type="ECO:0000313" key="2">
    <source>
        <dbReference type="EMBL" id="CBX92139.1"/>
    </source>
</evidence>
<evidence type="ECO:0000313" key="3">
    <source>
        <dbReference type="Proteomes" id="UP000002668"/>
    </source>
</evidence>
<feature type="region of interest" description="Disordered" evidence="1">
    <location>
        <begin position="1"/>
        <end position="42"/>
    </location>
</feature>
<evidence type="ECO:0000256" key="1">
    <source>
        <dbReference type="SAM" id="MobiDB-lite"/>
    </source>
</evidence>
<keyword evidence="3" id="KW-1185">Reference proteome</keyword>
<name>E5R5G9_LEPMJ</name>
<dbReference type="Proteomes" id="UP000002668">
    <property type="component" value="Genome"/>
</dbReference>
<sequence>MQFRAQAQAQVLAKANQKAISVKEKKEKANPPAQNPFYNAPKRPPMLHFLILSVPFLQQRQQRQQQTDSKPHPSNHQRARTAIAPKPEKRGNRHDLHLSKICIYASRFHSSHPFHPSCIRTPSQPE</sequence>
<dbReference type="HOGENOM" id="CLU_1981977_0_0_1"/>
<proteinExistence type="predicted"/>
<feature type="region of interest" description="Disordered" evidence="1">
    <location>
        <begin position="55"/>
        <end position="94"/>
    </location>
</feature>
<dbReference type="VEuPathDB" id="FungiDB:LEMA_P048450.1"/>
<protein>
    <submittedName>
        <fullName evidence="2">Predicted protein</fullName>
    </submittedName>
</protein>